<gene>
    <name evidence="1" type="ORF">EV192_101150</name>
</gene>
<sequence length="88" mass="9981">MIAYRNVRTEEVHEPEPGSWMAERLAGLPDIWEPLIPAAPAPTSPARPVKTARKADWVEYAMAHGHSREDAENLSRDDLARLFDDQEM</sequence>
<dbReference type="RefSeq" id="WP_132110103.1">
    <property type="nucleotide sequence ID" value="NZ_SLWS01000001.1"/>
</dbReference>
<dbReference type="OrthoDB" id="3698520at2"/>
<dbReference type="Proteomes" id="UP000295680">
    <property type="component" value="Unassembled WGS sequence"/>
</dbReference>
<proteinExistence type="predicted"/>
<dbReference type="AlphaFoldDB" id="A0A4R2JYP6"/>
<dbReference type="EMBL" id="SLWS01000001">
    <property type="protein sequence ID" value="TCO64382.1"/>
    <property type="molecule type" value="Genomic_DNA"/>
</dbReference>
<evidence type="ECO:0000313" key="1">
    <source>
        <dbReference type="EMBL" id="TCO64382.1"/>
    </source>
</evidence>
<organism evidence="1 2">
    <name type="scientific">Actinocrispum wychmicini</name>
    <dbReference type="NCBI Taxonomy" id="1213861"/>
    <lineage>
        <taxon>Bacteria</taxon>
        <taxon>Bacillati</taxon>
        <taxon>Actinomycetota</taxon>
        <taxon>Actinomycetes</taxon>
        <taxon>Pseudonocardiales</taxon>
        <taxon>Pseudonocardiaceae</taxon>
        <taxon>Actinocrispum</taxon>
    </lineage>
</organism>
<accession>A0A4R2JYP6</accession>
<protein>
    <submittedName>
        <fullName evidence="1">Uncharacterized protein</fullName>
    </submittedName>
</protein>
<evidence type="ECO:0000313" key="2">
    <source>
        <dbReference type="Proteomes" id="UP000295680"/>
    </source>
</evidence>
<name>A0A4R2JYP6_9PSEU</name>
<keyword evidence="2" id="KW-1185">Reference proteome</keyword>
<comment type="caution">
    <text evidence="1">The sequence shown here is derived from an EMBL/GenBank/DDBJ whole genome shotgun (WGS) entry which is preliminary data.</text>
</comment>
<reference evidence="1 2" key="1">
    <citation type="submission" date="2019-03" db="EMBL/GenBank/DDBJ databases">
        <title>Genomic Encyclopedia of Type Strains, Phase IV (KMG-IV): sequencing the most valuable type-strain genomes for metagenomic binning, comparative biology and taxonomic classification.</title>
        <authorList>
            <person name="Goeker M."/>
        </authorList>
    </citation>
    <scope>NUCLEOTIDE SEQUENCE [LARGE SCALE GENOMIC DNA]</scope>
    <source>
        <strain evidence="1 2">DSM 45934</strain>
    </source>
</reference>